<keyword evidence="1 6" id="KW-0547">Nucleotide-binding</keyword>
<keyword evidence="2 6" id="KW-0378">Hydrolase</keyword>
<dbReference type="EC" id="3.6.4.13" evidence="6"/>
<evidence type="ECO:0000256" key="2">
    <source>
        <dbReference type="ARBA" id="ARBA00022801"/>
    </source>
</evidence>
<comment type="domain">
    <text evidence="6">The Q motif is unique to and characteristic of the DEAD box family of RNA helicases and controls ATP binding and hydrolysis.</text>
</comment>
<dbReference type="PROSITE" id="PS51194">
    <property type="entry name" value="HELICASE_CTER"/>
    <property type="match status" value="1"/>
</dbReference>
<dbReference type="InterPro" id="IPR001650">
    <property type="entry name" value="Helicase_C-like"/>
</dbReference>
<evidence type="ECO:0000313" key="12">
    <source>
        <dbReference type="Proteomes" id="UP001153620"/>
    </source>
</evidence>
<comment type="similarity">
    <text evidence="6">Belongs to the DEAD box helicase family.</text>
</comment>
<proteinExistence type="inferred from homology"/>
<dbReference type="Proteomes" id="UP001153620">
    <property type="component" value="Chromosome 2"/>
</dbReference>
<dbReference type="InterPro" id="IPR025313">
    <property type="entry name" value="SPB4-like_CTE"/>
</dbReference>
<accession>A0A9N9RS11</accession>
<feature type="domain" description="Helicase C-terminal" evidence="10">
    <location>
        <begin position="462"/>
        <end position="692"/>
    </location>
</feature>
<organism evidence="11 12">
    <name type="scientific">Chironomus riparius</name>
    <dbReference type="NCBI Taxonomy" id="315576"/>
    <lineage>
        <taxon>Eukaryota</taxon>
        <taxon>Metazoa</taxon>
        <taxon>Ecdysozoa</taxon>
        <taxon>Arthropoda</taxon>
        <taxon>Hexapoda</taxon>
        <taxon>Insecta</taxon>
        <taxon>Pterygota</taxon>
        <taxon>Neoptera</taxon>
        <taxon>Endopterygota</taxon>
        <taxon>Diptera</taxon>
        <taxon>Nematocera</taxon>
        <taxon>Chironomoidea</taxon>
        <taxon>Chironomidae</taxon>
        <taxon>Chironominae</taxon>
        <taxon>Chironomus</taxon>
    </lineage>
</organism>
<evidence type="ECO:0000259" key="9">
    <source>
        <dbReference type="PROSITE" id="PS51192"/>
    </source>
</evidence>
<protein>
    <recommendedName>
        <fullName evidence="6">ATP-dependent RNA helicase</fullName>
        <ecNumber evidence="6">3.6.4.13</ecNumber>
    </recommendedName>
</protein>
<feature type="region of interest" description="Disordered" evidence="8">
    <location>
        <begin position="795"/>
        <end position="819"/>
    </location>
</feature>
<comment type="function">
    <text evidence="6">RNA helicase.</text>
</comment>
<feature type="region of interest" description="Disordered" evidence="8">
    <location>
        <begin position="1"/>
        <end position="213"/>
    </location>
</feature>
<evidence type="ECO:0000256" key="4">
    <source>
        <dbReference type="ARBA" id="ARBA00022840"/>
    </source>
</evidence>
<dbReference type="SMART" id="SM00490">
    <property type="entry name" value="HELICc"/>
    <property type="match status" value="1"/>
</dbReference>
<dbReference type="GO" id="GO:0003724">
    <property type="term" value="F:RNA helicase activity"/>
    <property type="evidence" value="ECO:0007669"/>
    <property type="project" value="UniProtKB-EC"/>
</dbReference>
<dbReference type="PROSITE" id="PS51192">
    <property type="entry name" value="HELICASE_ATP_BIND_1"/>
    <property type="match status" value="1"/>
</dbReference>
<feature type="compositionally biased region" description="Basic and acidic residues" evidence="8">
    <location>
        <begin position="180"/>
        <end position="206"/>
    </location>
</feature>
<dbReference type="Pfam" id="PF00270">
    <property type="entry name" value="DEAD"/>
    <property type="match status" value="1"/>
</dbReference>
<evidence type="ECO:0000256" key="6">
    <source>
        <dbReference type="RuleBase" id="RU365068"/>
    </source>
</evidence>
<evidence type="ECO:0000256" key="3">
    <source>
        <dbReference type="ARBA" id="ARBA00022806"/>
    </source>
</evidence>
<keyword evidence="4 6" id="KW-0067">ATP-binding</keyword>
<dbReference type="EMBL" id="OU895878">
    <property type="protein sequence ID" value="CAG9802546.1"/>
    <property type="molecule type" value="Genomic_DNA"/>
</dbReference>
<dbReference type="CDD" id="cd17949">
    <property type="entry name" value="DEADc_DDX31"/>
    <property type="match status" value="1"/>
</dbReference>
<dbReference type="InterPro" id="IPR014001">
    <property type="entry name" value="Helicase_ATP-bd"/>
</dbReference>
<dbReference type="OrthoDB" id="422663at2759"/>
<feature type="compositionally biased region" description="Basic and acidic residues" evidence="8">
    <location>
        <begin position="138"/>
        <end position="147"/>
    </location>
</feature>
<keyword evidence="5 6" id="KW-0694">RNA-binding</keyword>
<dbReference type="PANTHER" id="PTHR24031">
    <property type="entry name" value="RNA HELICASE"/>
    <property type="match status" value="1"/>
</dbReference>
<dbReference type="GO" id="GO:0003723">
    <property type="term" value="F:RNA binding"/>
    <property type="evidence" value="ECO:0007669"/>
    <property type="project" value="UniProtKB-UniRule"/>
</dbReference>
<reference evidence="11" key="2">
    <citation type="submission" date="2022-10" db="EMBL/GenBank/DDBJ databases">
        <authorList>
            <consortium name="ENA_rothamsted_submissions"/>
            <consortium name="culmorum"/>
            <person name="King R."/>
        </authorList>
    </citation>
    <scope>NUCLEOTIDE SEQUENCE</scope>
</reference>
<evidence type="ECO:0000313" key="11">
    <source>
        <dbReference type="EMBL" id="CAG9802546.1"/>
    </source>
</evidence>
<keyword evidence="3 6" id="KW-0347">Helicase</keyword>
<evidence type="ECO:0000256" key="7">
    <source>
        <dbReference type="SAM" id="Coils"/>
    </source>
</evidence>
<evidence type="ECO:0000256" key="5">
    <source>
        <dbReference type="ARBA" id="ARBA00022884"/>
    </source>
</evidence>
<keyword evidence="7" id="KW-0175">Coiled coil</keyword>
<sequence>MALLLNITGGSSDNSSKKESKNYQQSIAPSGFSFEFNPGEKAKATVLARKRPSKKEEAPKSNDFKLIANNEKSEDKPKSKGSKKESKITDKTIDELIGRNAEPMKPLGIFEFPDDPVVTNKKNRKNQQKKNELPVVDFTKEPIRNDRIMNANERKKLKTKFSKVSNPFPNEPSKNVKAKKQQEKDQNKQQEHQTKSPKKDIQEKDSPSLGVQSQNSSVFTIDSVDSLNIHQFSIKNLKEVLNFHKLTHVQQRAIPSALDGKDLLIRSATGSGKTLCYALVIVEKLQKITPKLTRNQGIHALVIVPTRELCVQTFEVFQKLCKPFTWLVPGYLSGGEKRKTEKARLRNGITILVTTPGRLCDHLIHTESMKLDNVQMFVLDEADRLLELGYENDVKKVVDTIAEHSKKANKDIQKILLSATLSAKVKELAGLTLESPIYVDNENSNTINNLMEIDENITIPSGIKQKYFMLPPRMRFIVLCSLLVQKMSHGSRKILIFFPTQHVVDYHYDALVEFLTQSFTKKPKTAKSYLNNDDDADIDDMLEEQEESDDEDDGNIWLPNVTIFKLFGSMTQIERVSVFREFKASKTGILLCTDVAARGLDVPQLDLVIQYSAPQEFCNYVHRIGRTARAGNKGSAIIFLTSNEDKFIDFLREKNIDITEDDYTKSLKEVQLPNMKTRNFEEKIITLQRKLEDLLSEDEELRIKASRAFTSWICYYKTFSKELRHMFNLHEIHMGHLANNFGLRDAPKSIVRQFAKGEEGRKEKNKNFDFTHRVHVPRGDQRSFQRLKRKHADFSKTNFGKTSNISEFDSGLPELKKKK</sequence>
<dbReference type="GO" id="GO:0016787">
    <property type="term" value="F:hydrolase activity"/>
    <property type="evidence" value="ECO:0007669"/>
    <property type="project" value="UniProtKB-KW"/>
</dbReference>
<evidence type="ECO:0000256" key="8">
    <source>
        <dbReference type="SAM" id="MobiDB-lite"/>
    </source>
</evidence>
<dbReference type="PROSITE" id="PS00039">
    <property type="entry name" value="DEAD_ATP_HELICASE"/>
    <property type="match status" value="1"/>
</dbReference>
<feature type="compositionally biased region" description="Basic and acidic residues" evidence="8">
    <location>
        <begin position="71"/>
        <end position="97"/>
    </location>
</feature>
<dbReference type="GO" id="GO:0005524">
    <property type="term" value="F:ATP binding"/>
    <property type="evidence" value="ECO:0007669"/>
    <property type="project" value="UniProtKB-UniRule"/>
</dbReference>
<evidence type="ECO:0000256" key="1">
    <source>
        <dbReference type="ARBA" id="ARBA00022741"/>
    </source>
</evidence>
<reference evidence="11" key="1">
    <citation type="submission" date="2022-01" db="EMBL/GenBank/DDBJ databases">
        <authorList>
            <person name="King R."/>
        </authorList>
    </citation>
    <scope>NUCLEOTIDE SEQUENCE</scope>
</reference>
<feature type="coiled-coil region" evidence="7">
    <location>
        <begin position="677"/>
        <end position="704"/>
    </location>
</feature>
<dbReference type="SMART" id="SM00487">
    <property type="entry name" value="DEXDc"/>
    <property type="match status" value="1"/>
</dbReference>
<feature type="domain" description="Helicase ATP-binding" evidence="9">
    <location>
        <begin position="254"/>
        <end position="439"/>
    </location>
</feature>
<dbReference type="SUPFAM" id="SSF52540">
    <property type="entry name" value="P-loop containing nucleoside triphosphate hydrolases"/>
    <property type="match status" value="1"/>
</dbReference>
<evidence type="ECO:0000259" key="10">
    <source>
        <dbReference type="PROSITE" id="PS51194"/>
    </source>
</evidence>
<feature type="compositionally biased region" description="Basic and acidic residues" evidence="8">
    <location>
        <begin position="54"/>
        <end position="63"/>
    </location>
</feature>
<dbReference type="InterPro" id="IPR000629">
    <property type="entry name" value="RNA-helicase_DEAD-box_CS"/>
</dbReference>
<feature type="compositionally biased region" description="Polar residues" evidence="8">
    <location>
        <begin position="795"/>
        <end position="807"/>
    </location>
</feature>
<dbReference type="CDD" id="cd18787">
    <property type="entry name" value="SF2_C_DEAD"/>
    <property type="match status" value="1"/>
</dbReference>
<dbReference type="InterPro" id="IPR011545">
    <property type="entry name" value="DEAD/DEAH_box_helicase_dom"/>
</dbReference>
<dbReference type="AlphaFoldDB" id="A0A9N9RS11"/>
<dbReference type="SMART" id="SM01178">
    <property type="entry name" value="DUF4217"/>
    <property type="match status" value="1"/>
</dbReference>
<dbReference type="Pfam" id="PF00271">
    <property type="entry name" value="Helicase_C"/>
    <property type="match status" value="1"/>
</dbReference>
<dbReference type="InterPro" id="IPR027417">
    <property type="entry name" value="P-loop_NTPase"/>
</dbReference>
<comment type="catalytic activity">
    <reaction evidence="6">
        <text>ATP + H2O = ADP + phosphate + H(+)</text>
        <dbReference type="Rhea" id="RHEA:13065"/>
        <dbReference type="ChEBI" id="CHEBI:15377"/>
        <dbReference type="ChEBI" id="CHEBI:15378"/>
        <dbReference type="ChEBI" id="CHEBI:30616"/>
        <dbReference type="ChEBI" id="CHEBI:43474"/>
        <dbReference type="ChEBI" id="CHEBI:456216"/>
        <dbReference type="EC" id="3.6.4.13"/>
    </reaction>
</comment>
<keyword evidence="12" id="KW-1185">Reference proteome</keyword>
<name>A0A9N9RS11_9DIPT</name>
<dbReference type="Pfam" id="PF13959">
    <property type="entry name" value="CTE_SPB4"/>
    <property type="match status" value="1"/>
</dbReference>
<dbReference type="Gene3D" id="3.40.50.300">
    <property type="entry name" value="P-loop containing nucleotide triphosphate hydrolases"/>
    <property type="match status" value="2"/>
</dbReference>
<gene>
    <name evidence="11" type="ORF">CHIRRI_LOCUS5453</name>
</gene>